<dbReference type="GO" id="GO:0016747">
    <property type="term" value="F:acyltransferase activity, transferring groups other than amino-acyl groups"/>
    <property type="evidence" value="ECO:0007669"/>
    <property type="project" value="InterPro"/>
</dbReference>
<sequence length="192" mass="21054">MENSANRRITCVCLALYGLKPTAVSSLQNLRFLQITADQTVPLRHSVLWPNAPVSHVLLPEDSAGWHYGAFIEGEPHAVAVISLFAEARPIDNGAQAPEADERAANNRAPGKAIRFRKFACNPAHQGRGIGTNLLRHAISVAGSELGGRLLWCDARQATQGWYERRGLAPFGDVFWKGPVKYVRMSIDIDTV</sequence>
<dbReference type="CDD" id="cd04301">
    <property type="entry name" value="NAT_SF"/>
    <property type="match status" value="1"/>
</dbReference>
<dbReference type="AlphaFoldDB" id="A0AAD6UKD3"/>
<dbReference type="InterPro" id="IPR016181">
    <property type="entry name" value="Acyl_CoA_acyltransferase"/>
</dbReference>
<dbReference type="InterPro" id="IPR000182">
    <property type="entry name" value="GNAT_dom"/>
</dbReference>
<evidence type="ECO:0000259" key="1">
    <source>
        <dbReference type="PROSITE" id="PS51186"/>
    </source>
</evidence>
<dbReference type="SUPFAM" id="SSF55729">
    <property type="entry name" value="Acyl-CoA N-acyltransferases (Nat)"/>
    <property type="match status" value="1"/>
</dbReference>
<gene>
    <name evidence="2" type="ORF">B0H15DRAFT_769597</name>
</gene>
<name>A0AAD6UKD3_9AGAR</name>
<dbReference type="EMBL" id="JARJCN010000004">
    <property type="protein sequence ID" value="KAJ7101549.1"/>
    <property type="molecule type" value="Genomic_DNA"/>
</dbReference>
<feature type="domain" description="N-acetyltransferase" evidence="1">
    <location>
        <begin position="28"/>
        <end position="190"/>
    </location>
</feature>
<protein>
    <submittedName>
        <fullName evidence="2">GCN5-related N-acetyltransferase</fullName>
    </submittedName>
</protein>
<comment type="caution">
    <text evidence="2">The sequence shown here is derived from an EMBL/GenBank/DDBJ whole genome shotgun (WGS) entry which is preliminary data.</text>
</comment>
<evidence type="ECO:0000313" key="2">
    <source>
        <dbReference type="EMBL" id="KAJ7101549.1"/>
    </source>
</evidence>
<dbReference type="Gene3D" id="3.40.630.30">
    <property type="match status" value="1"/>
</dbReference>
<accession>A0AAD6UKD3</accession>
<organism evidence="2 3">
    <name type="scientific">Mycena belliarum</name>
    <dbReference type="NCBI Taxonomy" id="1033014"/>
    <lineage>
        <taxon>Eukaryota</taxon>
        <taxon>Fungi</taxon>
        <taxon>Dikarya</taxon>
        <taxon>Basidiomycota</taxon>
        <taxon>Agaricomycotina</taxon>
        <taxon>Agaricomycetes</taxon>
        <taxon>Agaricomycetidae</taxon>
        <taxon>Agaricales</taxon>
        <taxon>Marasmiineae</taxon>
        <taxon>Mycenaceae</taxon>
        <taxon>Mycena</taxon>
    </lineage>
</organism>
<proteinExistence type="predicted"/>
<evidence type="ECO:0000313" key="3">
    <source>
        <dbReference type="Proteomes" id="UP001222325"/>
    </source>
</evidence>
<reference evidence="2" key="1">
    <citation type="submission" date="2023-03" db="EMBL/GenBank/DDBJ databases">
        <title>Massive genome expansion in bonnet fungi (Mycena s.s.) driven by repeated elements and novel gene families across ecological guilds.</title>
        <authorList>
            <consortium name="Lawrence Berkeley National Laboratory"/>
            <person name="Harder C.B."/>
            <person name="Miyauchi S."/>
            <person name="Viragh M."/>
            <person name="Kuo A."/>
            <person name="Thoen E."/>
            <person name="Andreopoulos B."/>
            <person name="Lu D."/>
            <person name="Skrede I."/>
            <person name="Drula E."/>
            <person name="Henrissat B."/>
            <person name="Morin E."/>
            <person name="Kohler A."/>
            <person name="Barry K."/>
            <person name="LaButti K."/>
            <person name="Morin E."/>
            <person name="Salamov A."/>
            <person name="Lipzen A."/>
            <person name="Mereny Z."/>
            <person name="Hegedus B."/>
            <person name="Baldrian P."/>
            <person name="Stursova M."/>
            <person name="Weitz H."/>
            <person name="Taylor A."/>
            <person name="Grigoriev I.V."/>
            <person name="Nagy L.G."/>
            <person name="Martin F."/>
            <person name="Kauserud H."/>
        </authorList>
    </citation>
    <scope>NUCLEOTIDE SEQUENCE</scope>
    <source>
        <strain evidence="2">CBHHK173m</strain>
    </source>
</reference>
<dbReference type="PROSITE" id="PS51186">
    <property type="entry name" value="GNAT"/>
    <property type="match status" value="1"/>
</dbReference>
<keyword evidence="3" id="KW-1185">Reference proteome</keyword>
<dbReference type="Pfam" id="PF00583">
    <property type="entry name" value="Acetyltransf_1"/>
    <property type="match status" value="1"/>
</dbReference>
<dbReference type="Proteomes" id="UP001222325">
    <property type="component" value="Unassembled WGS sequence"/>
</dbReference>